<comment type="cofactor">
    <cofactor evidence="2 8 9">
        <name>pyridoxal 5'-phosphate</name>
        <dbReference type="ChEBI" id="CHEBI:597326"/>
    </cofactor>
</comment>
<evidence type="ECO:0000313" key="13">
    <source>
        <dbReference type="Proteomes" id="UP000886851"/>
    </source>
</evidence>
<evidence type="ECO:0000256" key="6">
    <source>
        <dbReference type="ARBA" id="ARBA00022898"/>
    </source>
</evidence>
<evidence type="ECO:0000256" key="3">
    <source>
        <dbReference type="ARBA" id="ARBA00022598"/>
    </source>
</evidence>
<feature type="binding site" evidence="8 10">
    <location>
        <position position="594"/>
    </location>
    <ligand>
        <name>substrate</name>
    </ligand>
</feature>
<evidence type="ECO:0000256" key="5">
    <source>
        <dbReference type="ARBA" id="ARBA00022840"/>
    </source>
</evidence>
<reference evidence="12" key="1">
    <citation type="journal article" date="2021" name="PeerJ">
        <title>Extensive microbial diversity within the chicken gut microbiome revealed by metagenomics and culture.</title>
        <authorList>
            <person name="Gilroy R."/>
            <person name="Ravi A."/>
            <person name="Getino M."/>
            <person name="Pursley I."/>
            <person name="Horton D.L."/>
            <person name="Alikhan N.F."/>
            <person name="Baker D."/>
            <person name="Gharbi K."/>
            <person name="Hall N."/>
            <person name="Watson M."/>
            <person name="Adriaenssens E.M."/>
            <person name="Foster-Nyarko E."/>
            <person name="Jarju S."/>
            <person name="Secka A."/>
            <person name="Antonio M."/>
            <person name="Oren A."/>
            <person name="Chaudhuri R.R."/>
            <person name="La Ragione R."/>
            <person name="Hildebrand F."/>
            <person name="Pallen M.J."/>
        </authorList>
    </citation>
    <scope>NUCLEOTIDE SEQUENCE</scope>
    <source>
        <strain evidence="12">Gambia2-208</strain>
    </source>
</reference>
<dbReference type="AlphaFoldDB" id="A0A9D2CLF9"/>
<dbReference type="SUPFAM" id="SSF50621">
    <property type="entry name" value="Alanine racemase C-terminal domain-like"/>
    <property type="match status" value="1"/>
</dbReference>
<dbReference type="GO" id="GO:0030632">
    <property type="term" value="P:D-alanine biosynthetic process"/>
    <property type="evidence" value="ECO:0007669"/>
    <property type="project" value="UniProtKB-UniRule"/>
</dbReference>
<dbReference type="SUPFAM" id="SSF51419">
    <property type="entry name" value="PLP-binding barrel"/>
    <property type="match status" value="1"/>
</dbReference>
<feature type="active site" description="Proton acceptor; specific for L-alanine" evidence="8">
    <location>
        <position position="720"/>
    </location>
</feature>
<dbReference type="InterPro" id="IPR051046">
    <property type="entry name" value="MurCDEF_CellWall_CoF430Synth"/>
</dbReference>
<dbReference type="CDD" id="cd00430">
    <property type="entry name" value="PLPDE_III_AR"/>
    <property type="match status" value="1"/>
</dbReference>
<dbReference type="GO" id="GO:0005524">
    <property type="term" value="F:ATP binding"/>
    <property type="evidence" value="ECO:0007669"/>
    <property type="project" value="UniProtKB-KW"/>
</dbReference>
<evidence type="ECO:0000256" key="2">
    <source>
        <dbReference type="ARBA" id="ARBA00001933"/>
    </source>
</evidence>
<dbReference type="SUPFAM" id="SSF53623">
    <property type="entry name" value="MurD-like peptide ligases, catalytic domain"/>
    <property type="match status" value="1"/>
</dbReference>
<protein>
    <recommendedName>
        <fullName evidence="8">Alanine racemase</fullName>
        <ecNumber evidence="8">5.1.1.1</ecNumber>
    </recommendedName>
</protein>
<dbReference type="SMART" id="SM01005">
    <property type="entry name" value="Ala_racemase_C"/>
    <property type="match status" value="1"/>
</dbReference>
<name>A0A9D2CLF9_9BACE</name>
<comment type="caution">
    <text evidence="12">The sequence shown here is derived from an EMBL/GenBank/DDBJ whole genome shotgun (WGS) entry which is preliminary data.</text>
</comment>
<proteinExistence type="inferred from homology"/>
<comment type="pathway">
    <text evidence="8">Amino-acid biosynthesis; D-alanine biosynthesis; D-alanine from L-alanine: step 1/1.</text>
</comment>
<dbReference type="Pfam" id="PF08245">
    <property type="entry name" value="Mur_ligase_M"/>
    <property type="match status" value="1"/>
</dbReference>
<accession>A0A9D2CLF9</accession>
<sequence>MSYSIEQIAEIIGARRVGNVPAAIDWLLTDSRSLSFPEDTLFFALATKRNDGARYIPELYARGVRNFVLTEDAFRQLEAPQADANYLLVSQPLKALQKLAEHHRSRFQIPVIGITGSNGKTVVKEWLHQLLSPDRVTVRSPRSYNSQIGVPLSVWRMDERDELAILEAGISQPGEMKALEAIIKPTIGILTNIGGAHQENFFSLQDKCQEKLDLFKGCDVLIYNGDDEFISGCVAKSLLPAREIAWSRRDMERPLYISKIEKHEDHTDIHYRYLEMDHAYTLPFIDDASIENSLHCLAACLYLMVPTAHIAERMAHLEPVAMRLEVKEGKDGCLLINDSYSADLASLDIALDFLYRRSLSDNLKRTLILSDLLETGQNGPLLYREVAQLLESRHVERIIGVGKELSAYADHFGMEKVFFPDTEALCAALRAGKLRLSREIVLIKGARRFGFDALAELLEKKVHETILEVNLGALVENLNYYRSLLRPGVKMTCMVKASAYGAGSHEVAKTLQEHRVDYLAVAVADEGVELRKAGITTNILIMNPEMTAFKTMFDNHLEPEVYSFHLLDALVREAEKSGITNYPIHIKIDTGMHRLGFLPDEMPRLIERLKAQDAVIVRSVFSHMVGSDSDWFDSFTRRQIALFEAAYGQLQAAFSHKILRHICNSAGIERFPDAQFDMVRLGIGLYGINPITNAVMHNVSSLYTTILQIHDVPAEDTVGYSRKGILSRPSRIAALPIGYADGLNRHLGNGRAYCLVNGQRAPYVGNICMDVCMIDVTDIDCKEGDRVEIFGDHLPVTVLSDALDTIPYEVLTSVSTRVKRVYYQD</sequence>
<evidence type="ECO:0000256" key="4">
    <source>
        <dbReference type="ARBA" id="ARBA00022741"/>
    </source>
</evidence>
<dbReference type="Pfam" id="PF00842">
    <property type="entry name" value="Ala_racemase_C"/>
    <property type="match status" value="1"/>
</dbReference>
<dbReference type="NCBIfam" id="TIGR00492">
    <property type="entry name" value="alr"/>
    <property type="match status" value="1"/>
</dbReference>
<dbReference type="InterPro" id="IPR013221">
    <property type="entry name" value="Mur_ligase_cen"/>
</dbReference>
<dbReference type="InterPro" id="IPR009006">
    <property type="entry name" value="Ala_racemase/Decarboxylase_C"/>
</dbReference>
<comment type="function">
    <text evidence="8">Catalyzes the interconversion of L-alanine and D-alanine. May also act on other amino acids.</text>
</comment>
<evidence type="ECO:0000256" key="1">
    <source>
        <dbReference type="ARBA" id="ARBA00000316"/>
    </source>
</evidence>
<gene>
    <name evidence="12" type="ORF">H9824_05390</name>
</gene>
<dbReference type="FunFam" id="3.20.20.10:FF:000002">
    <property type="entry name" value="Alanine racemase"/>
    <property type="match status" value="1"/>
</dbReference>
<keyword evidence="4" id="KW-0547">Nucleotide-binding</keyword>
<dbReference type="NCBIfam" id="NF008897">
    <property type="entry name" value="PRK11930.1"/>
    <property type="match status" value="1"/>
</dbReference>
<dbReference type="InterPro" id="IPR000821">
    <property type="entry name" value="Ala_racemase"/>
</dbReference>
<dbReference type="GO" id="GO:0008784">
    <property type="term" value="F:alanine racemase activity"/>
    <property type="evidence" value="ECO:0007669"/>
    <property type="project" value="UniProtKB-UniRule"/>
</dbReference>
<dbReference type="InterPro" id="IPR001608">
    <property type="entry name" value="Ala_racemase_N"/>
</dbReference>
<evidence type="ECO:0000256" key="8">
    <source>
        <dbReference type="HAMAP-Rule" id="MF_01201"/>
    </source>
</evidence>
<dbReference type="Gene3D" id="3.90.190.20">
    <property type="entry name" value="Mur ligase, C-terminal domain"/>
    <property type="match status" value="1"/>
</dbReference>
<dbReference type="Pfam" id="PF01168">
    <property type="entry name" value="Ala_racemase_N"/>
    <property type="match status" value="1"/>
</dbReference>
<keyword evidence="6 8" id="KW-0663">Pyridoxal phosphate</keyword>
<dbReference type="Gene3D" id="2.40.37.10">
    <property type="entry name" value="Lyase, Ornithine Decarboxylase, Chain A, domain 1"/>
    <property type="match status" value="1"/>
</dbReference>
<dbReference type="InterPro" id="IPR035911">
    <property type="entry name" value="MurE/MurF_N"/>
</dbReference>
<dbReference type="GO" id="GO:0030170">
    <property type="term" value="F:pyridoxal phosphate binding"/>
    <property type="evidence" value="ECO:0007669"/>
    <property type="project" value="UniProtKB-UniRule"/>
</dbReference>
<feature type="active site" description="Proton acceptor; specific for D-alanine" evidence="8">
    <location>
        <position position="496"/>
    </location>
</feature>
<dbReference type="PANTHER" id="PTHR43024:SF1">
    <property type="entry name" value="UDP-N-ACETYLMURAMOYL-TRIPEPTIDE--D-ALANYL-D-ALANINE LIGASE"/>
    <property type="match status" value="1"/>
</dbReference>
<dbReference type="PRINTS" id="PR00992">
    <property type="entry name" value="ALARACEMASE"/>
</dbReference>
<dbReference type="InterPro" id="IPR011079">
    <property type="entry name" value="Ala_racemase_C"/>
</dbReference>
<dbReference type="SUPFAM" id="SSF53244">
    <property type="entry name" value="MurD-like peptide ligases, peptide-binding domain"/>
    <property type="match status" value="1"/>
</dbReference>
<evidence type="ECO:0000313" key="12">
    <source>
        <dbReference type="EMBL" id="HIY88121.1"/>
    </source>
</evidence>
<keyword evidence="7 8" id="KW-0413">Isomerase</keyword>
<organism evidence="12 13">
    <name type="scientific">Candidatus Bacteroides pullicola</name>
    <dbReference type="NCBI Taxonomy" id="2838475"/>
    <lineage>
        <taxon>Bacteria</taxon>
        <taxon>Pseudomonadati</taxon>
        <taxon>Bacteroidota</taxon>
        <taxon>Bacteroidia</taxon>
        <taxon>Bacteroidales</taxon>
        <taxon>Bacteroidaceae</taxon>
        <taxon>Bacteroides</taxon>
    </lineage>
</organism>
<dbReference type="EC" id="5.1.1.1" evidence="8"/>
<dbReference type="SUPFAM" id="SSF63418">
    <property type="entry name" value="MurE/MurF N-terminal domain"/>
    <property type="match status" value="1"/>
</dbReference>
<comment type="catalytic activity">
    <reaction evidence="1 8">
        <text>L-alanine = D-alanine</text>
        <dbReference type="Rhea" id="RHEA:20249"/>
        <dbReference type="ChEBI" id="CHEBI:57416"/>
        <dbReference type="ChEBI" id="CHEBI:57972"/>
        <dbReference type="EC" id="5.1.1.1"/>
    </reaction>
</comment>
<dbReference type="HAMAP" id="MF_01201">
    <property type="entry name" value="Ala_racemase"/>
    <property type="match status" value="1"/>
</dbReference>
<keyword evidence="3 12" id="KW-0436">Ligase</keyword>
<comment type="similarity">
    <text evidence="8">Belongs to the alanine racemase family.</text>
</comment>
<dbReference type="Proteomes" id="UP000886851">
    <property type="component" value="Unassembled WGS sequence"/>
</dbReference>
<dbReference type="EMBL" id="DXCV01000037">
    <property type="protein sequence ID" value="HIY88121.1"/>
    <property type="molecule type" value="Genomic_DNA"/>
</dbReference>
<dbReference type="InterPro" id="IPR036615">
    <property type="entry name" value="Mur_ligase_C_dom_sf"/>
</dbReference>
<reference evidence="12" key="2">
    <citation type="submission" date="2021-04" db="EMBL/GenBank/DDBJ databases">
        <authorList>
            <person name="Gilroy R."/>
        </authorList>
    </citation>
    <scope>NUCLEOTIDE SEQUENCE</scope>
    <source>
        <strain evidence="12">Gambia2-208</strain>
    </source>
</reference>
<evidence type="ECO:0000259" key="11">
    <source>
        <dbReference type="SMART" id="SM01005"/>
    </source>
</evidence>
<dbReference type="Gene3D" id="3.40.1390.10">
    <property type="entry name" value="MurE/MurF, N-terminal domain"/>
    <property type="match status" value="1"/>
</dbReference>
<dbReference type="InterPro" id="IPR036565">
    <property type="entry name" value="Mur-like_cat_sf"/>
</dbReference>
<evidence type="ECO:0000256" key="9">
    <source>
        <dbReference type="PIRSR" id="PIRSR600821-50"/>
    </source>
</evidence>
<dbReference type="InterPro" id="IPR029066">
    <property type="entry name" value="PLP-binding_barrel"/>
</dbReference>
<feature type="binding site" evidence="8 10">
    <location>
        <position position="769"/>
    </location>
    <ligand>
        <name>substrate</name>
    </ligand>
</feature>
<evidence type="ECO:0000256" key="7">
    <source>
        <dbReference type="ARBA" id="ARBA00023235"/>
    </source>
</evidence>
<dbReference type="Gene3D" id="3.20.20.10">
    <property type="entry name" value="Alanine racemase"/>
    <property type="match status" value="1"/>
</dbReference>
<feature type="modified residue" description="N6-(pyridoxal phosphate)lysine" evidence="8 9">
    <location>
        <position position="496"/>
    </location>
</feature>
<feature type="domain" description="Alanine racemase C-terminal" evidence="11">
    <location>
        <begin position="699"/>
        <end position="823"/>
    </location>
</feature>
<dbReference type="Gene3D" id="3.40.1190.10">
    <property type="entry name" value="Mur-like, catalytic domain"/>
    <property type="match status" value="1"/>
</dbReference>
<keyword evidence="5" id="KW-0067">ATP-binding</keyword>
<dbReference type="GO" id="GO:0016881">
    <property type="term" value="F:acid-amino acid ligase activity"/>
    <property type="evidence" value="ECO:0007669"/>
    <property type="project" value="InterPro"/>
</dbReference>
<evidence type="ECO:0000256" key="10">
    <source>
        <dbReference type="PIRSR" id="PIRSR600821-52"/>
    </source>
</evidence>
<dbReference type="PANTHER" id="PTHR43024">
    <property type="entry name" value="UDP-N-ACETYLMURAMOYL-TRIPEPTIDE--D-ALANYL-D-ALANINE LIGASE"/>
    <property type="match status" value="1"/>
</dbReference>